<dbReference type="GO" id="GO:0005524">
    <property type="term" value="F:ATP binding"/>
    <property type="evidence" value="ECO:0007669"/>
    <property type="project" value="UniProtKB-KW"/>
</dbReference>
<dbReference type="CDD" id="cd09883">
    <property type="entry name" value="PIN_VapC_PhoHL-ATPase"/>
    <property type="match status" value="1"/>
</dbReference>
<keyword evidence="3" id="KW-0067">ATP-binding</keyword>
<dbReference type="FunFam" id="3.40.50.300:FF:000013">
    <property type="entry name" value="PhoH family ATPase"/>
    <property type="match status" value="1"/>
</dbReference>
<dbReference type="InterPro" id="IPR003714">
    <property type="entry name" value="PhoH"/>
</dbReference>
<dbReference type="GO" id="GO:0005829">
    <property type="term" value="C:cytosol"/>
    <property type="evidence" value="ECO:0007669"/>
    <property type="project" value="TreeGrafter"/>
</dbReference>
<evidence type="ECO:0000313" key="7">
    <source>
        <dbReference type="Proteomes" id="UP000486602"/>
    </source>
</evidence>
<evidence type="ECO:0000313" key="6">
    <source>
        <dbReference type="EMBL" id="NEN22669.1"/>
    </source>
</evidence>
<evidence type="ECO:0000256" key="3">
    <source>
        <dbReference type="ARBA" id="ARBA00022840"/>
    </source>
</evidence>
<dbReference type="AlphaFoldDB" id="A0A7K3WLZ4"/>
<accession>A0A7K3WLZ4</accession>
<feature type="domain" description="PIN" evidence="5">
    <location>
        <begin position="33"/>
        <end position="164"/>
    </location>
</feature>
<protein>
    <submittedName>
        <fullName evidence="6">PhoH family protein</fullName>
    </submittedName>
</protein>
<dbReference type="InterPro" id="IPR051451">
    <property type="entry name" value="PhoH2-like"/>
</dbReference>
<dbReference type="PANTHER" id="PTHR30473">
    <property type="entry name" value="PROTEIN PHOH"/>
    <property type="match status" value="1"/>
</dbReference>
<dbReference type="PANTHER" id="PTHR30473:SF2">
    <property type="entry name" value="PIN DOMAIN-CONTAINING PROTEIN"/>
    <property type="match status" value="1"/>
</dbReference>
<dbReference type="InterPro" id="IPR029060">
    <property type="entry name" value="PIN-like_dom_sf"/>
</dbReference>
<name>A0A7K3WLZ4_9FLAO</name>
<sequence length="469" mass="52795">MAKKALTEKKDVKAKKKVNQKKIVKPKKVTNPKIFVIDTSVILYDSNAIKNFEEHDVAIPIQVLEELDEFKKGNETVNFEARAFIRFVDSISKEKLISNWIPLNGNTTGKFKVVLHSQSTGINSERVFGDSKYDNKILNCAIQLQEDHKDKSVILVSKDICLRLKAKALNILAEDYETGKVKDVQTLHQGQVLMEGVDEKLIDTLYKTGIGDKNLLKLDKVSANQYFILQNKKKSVLARYNKAEDKLERVHDVEAFGIKGLNAEQNFALHALLDPSIKLVTIQGMAGTGKTLLAIAAAIEQRTAYRQIFVSRPVVPLSNKDLGYLPGDVKSKLDPYMQSLWDNLGFIKSQFQVTDKNHKRIETMVENEKIAISPLAYIRGRSLVRIFFIIDEAQNLTPHEVKTIISRAGDDTKIVLTGDIHQIDTPYLDSQSNGLTFVIDRVKDHAIAAHITLEKGERSELANIANEYL</sequence>
<evidence type="ECO:0000256" key="4">
    <source>
        <dbReference type="ARBA" id="ARBA00046345"/>
    </source>
</evidence>
<reference evidence="6 7" key="1">
    <citation type="submission" date="2020-02" db="EMBL/GenBank/DDBJ databases">
        <title>Out from the shadows clarifying the taxonomy of the family Cryomorphaceae and related taxa by utilizing the GTDB taxonomic framework.</title>
        <authorList>
            <person name="Bowman J.P."/>
        </authorList>
    </citation>
    <scope>NUCLEOTIDE SEQUENCE [LARGE SCALE GENOMIC DNA]</scope>
    <source>
        <strain evidence="6 7">QSSC 1-22</strain>
    </source>
</reference>
<proteinExistence type="inferred from homology"/>
<comment type="similarity">
    <text evidence="1">Belongs to the PhoH family.</text>
</comment>
<dbReference type="SMART" id="SM00670">
    <property type="entry name" value="PINc"/>
    <property type="match status" value="1"/>
</dbReference>
<dbReference type="Pfam" id="PF02562">
    <property type="entry name" value="PhoH"/>
    <property type="match status" value="1"/>
</dbReference>
<keyword evidence="2" id="KW-0547">Nucleotide-binding</keyword>
<comment type="caution">
    <text evidence="6">The sequence shown here is derived from an EMBL/GenBank/DDBJ whole genome shotgun (WGS) entry which is preliminary data.</text>
</comment>
<dbReference type="Gene3D" id="3.40.50.300">
    <property type="entry name" value="P-loop containing nucleotide triphosphate hydrolases"/>
    <property type="match status" value="1"/>
</dbReference>
<dbReference type="Gene3D" id="3.40.50.1010">
    <property type="entry name" value="5'-nuclease"/>
    <property type="match status" value="1"/>
</dbReference>
<evidence type="ECO:0000256" key="2">
    <source>
        <dbReference type="ARBA" id="ARBA00022741"/>
    </source>
</evidence>
<evidence type="ECO:0000256" key="1">
    <source>
        <dbReference type="ARBA" id="ARBA00010393"/>
    </source>
</evidence>
<dbReference type="Pfam" id="PF13638">
    <property type="entry name" value="PIN_4"/>
    <property type="match status" value="1"/>
</dbReference>
<dbReference type="SUPFAM" id="SSF52540">
    <property type="entry name" value="P-loop containing nucleoside triphosphate hydrolases"/>
    <property type="match status" value="1"/>
</dbReference>
<dbReference type="InterPro" id="IPR027417">
    <property type="entry name" value="P-loop_NTPase"/>
</dbReference>
<gene>
    <name evidence="6" type="ORF">G3O08_04005</name>
</gene>
<comment type="similarity">
    <text evidence="4">In the N-terminal section; belongs to the PINc/VapC protein family.</text>
</comment>
<dbReference type="Proteomes" id="UP000486602">
    <property type="component" value="Unassembled WGS sequence"/>
</dbReference>
<dbReference type="InterPro" id="IPR002716">
    <property type="entry name" value="PIN_dom"/>
</dbReference>
<dbReference type="SUPFAM" id="SSF88723">
    <property type="entry name" value="PIN domain-like"/>
    <property type="match status" value="1"/>
</dbReference>
<keyword evidence="7" id="KW-1185">Reference proteome</keyword>
<dbReference type="RefSeq" id="WP_163283391.1">
    <property type="nucleotide sequence ID" value="NZ_JAAGVY010000004.1"/>
</dbReference>
<evidence type="ECO:0000259" key="5">
    <source>
        <dbReference type="SMART" id="SM00670"/>
    </source>
</evidence>
<organism evidence="6 7">
    <name type="scientific">Cryomorpha ignava</name>
    <dbReference type="NCBI Taxonomy" id="101383"/>
    <lineage>
        <taxon>Bacteria</taxon>
        <taxon>Pseudomonadati</taxon>
        <taxon>Bacteroidota</taxon>
        <taxon>Flavobacteriia</taxon>
        <taxon>Flavobacteriales</taxon>
        <taxon>Cryomorphaceae</taxon>
        <taxon>Cryomorpha</taxon>
    </lineage>
</organism>
<dbReference type="EMBL" id="JAAGVY010000004">
    <property type="protein sequence ID" value="NEN22669.1"/>
    <property type="molecule type" value="Genomic_DNA"/>
</dbReference>